<dbReference type="EC" id="1.11.1.7" evidence="20"/>
<protein>
    <recommendedName>
        <fullName evidence="20">Peroxidase</fullName>
        <ecNumber evidence="20">1.11.1.7</ecNumber>
    </recommendedName>
</protein>
<evidence type="ECO:0000256" key="5">
    <source>
        <dbReference type="ARBA" id="ARBA00022525"/>
    </source>
</evidence>
<comment type="similarity">
    <text evidence="20">Belongs to the peroxidase family. Classical plant (class III) peroxidase subfamily.</text>
</comment>
<dbReference type="InterPro" id="IPR019793">
    <property type="entry name" value="Peroxidases_heam-ligand_BS"/>
</dbReference>
<keyword evidence="8 17" id="KW-0479">Metal-binding</keyword>
<evidence type="ECO:0000256" key="19">
    <source>
        <dbReference type="PIRSR" id="PIRSR600823-5"/>
    </source>
</evidence>
<dbReference type="GO" id="GO:0042744">
    <property type="term" value="P:hydrogen peroxide catabolic process"/>
    <property type="evidence" value="ECO:0007669"/>
    <property type="project" value="UniProtKB-KW"/>
</dbReference>
<comment type="catalytic activity">
    <reaction evidence="1 20">
        <text>2 a phenolic donor + H2O2 = 2 a phenolic radical donor + 2 H2O</text>
        <dbReference type="Rhea" id="RHEA:56136"/>
        <dbReference type="ChEBI" id="CHEBI:15377"/>
        <dbReference type="ChEBI" id="CHEBI:16240"/>
        <dbReference type="ChEBI" id="CHEBI:139520"/>
        <dbReference type="ChEBI" id="CHEBI:139521"/>
        <dbReference type="EC" id="1.11.1.7"/>
    </reaction>
</comment>
<evidence type="ECO:0000256" key="8">
    <source>
        <dbReference type="ARBA" id="ARBA00022723"/>
    </source>
</evidence>
<dbReference type="Pfam" id="PF00141">
    <property type="entry name" value="peroxidase"/>
    <property type="match status" value="1"/>
</dbReference>
<reference evidence="22" key="1">
    <citation type="submission" date="2020-06" db="EMBL/GenBank/DDBJ databases">
        <title>WGS assembly of Ceratodon purpureus strain R40.</title>
        <authorList>
            <person name="Carey S.B."/>
            <person name="Jenkins J."/>
            <person name="Shu S."/>
            <person name="Lovell J.T."/>
            <person name="Sreedasyam A."/>
            <person name="Maumus F."/>
            <person name="Tiley G.P."/>
            <person name="Fernandez-Pozo N."/>
            <person name="Barry K."/>
            <person name="Chen C."/>
            <person name="Wang M."/>
            <person name="Lipzen A."/>
            <person name="Daum C."/>
            <person name="Saski C.A."/>
            <person name="Payton A.C."/>
            <person name="Mcbreen J.C."/>
            <person name="Conrad R.E."/>
            <person name="Kollar L.M."/>
            <person name="Olsson S."/>
            <person name="Huttunen S."/>
            <person name="Landis J.B."/>
            <person name="Wickett N.J."/>
            <person name="Johnson M.G."/>
            <person name="Rensing S.A."/>
            <person name="Grimwood J."/>
            <person name="Schmutz J."/>
            <person name="Mcdaniel S.F."/>
        </authorList>
    </citation>
    <scope>NUCLEOTIDE SEQUENCE</scope>
    <source>
        <strain evidence="22">R40</strain>
    </source>
</reference>
<dbReference type="AlphaFoldDB" id="A0A8T0I088"/>
<feature type="binding site" evidence="17">
    <location>
        <position position="99"/>
    </location>
    <ligand>
        <name>Ca(2+)</name>
        <dbReference type="ChEBI" id="CHEBI:29108"/>
        <label>1</label>
    </ligand>
</feature>
<dbReference type="FunFam" id="1.10.420.10:FF:000001">
    <property type="entry name" value="Peroxidase"/>
    <property type="match status" value="1"/>
</dbReference>
<comment type="function">
    <text evidence="2">Removal of H(2)O(2), oxidation of toxic reductants, biosynthesis and degradation of lignin, suberization, auxin catabolism, response to environmental stresses such as wounding, pathogen attack and oxidative stress. These functions might be dependent on each isozyme/isoform in each plant tissue.</text>
</comment>
<feature type="binding site" evidence="17">
    <location>
        <position position="104"/>
    </location>
    <ligand>
        <name>Ca(2+)</name>
        <dbReference type="ChEBI" id="CHEBI:29108"/>
        <label>1</label>
    </ligand>
</feature>
<dbReference type="PANTHER" id="PTHR31388">
    <property type="entry name" value="PEROXIDASE 72-RELATED"/>
    <property type="match status" value="1"/>
</dbReference>
<feature type="binding site" evidence="17">
    <location>
        <position position="106"/>
    </location>
    <ligand>
        <name>Ca(2+)</name>
        <dbReference type="ChEBI" id="CHEBI:29108"/>
        <label>1</label>
    </ligand>
</feature>
<comment type="subcellular location">
    <subcellularLocation>
        <location evidence="3 20">Secreted</location>
    </subcellularLocation>
</comment>
<dbReference type="FunFam" id="1.10.520.10:FF:000006">
    <property type="entry name" value="Peroxidase"/>
    <property type="match status" value="1"/>
</dbReference>
<dbReference type="InterPro" id="IPR002016">
    <property type="entry name" value="Haem_peroxidase"/>
</dbReference>
<evidence type="ECO:0000313" key="23">
    <source>
        <dbReference type="Proteomes" id="UP000822688"/>
    </source>
</evidence>
<name>A0A8T0I088_CERPU</name>
<dbReference type="Gene3D" id="1.10.520.10">
    <property type="match status" value="1"/>
</dbReference>
<dbReference type="GO" id="GO:0046872">
    <property type="term" value="F:metal ion binding"/>
    <property type="evidence" value="ECO:0007669"/>
    <property type="project" value="UniProtKB-UniRule"/>
</dbReference>
<dbReference type="InterPro" id="IPR019794">
    <property type="entry name" value="Peroxidases_AS"/>
</dbReference>
<keyword evidence="5 20" id="KW-0964">Secreted</keyword>
<feature type="binding site" evidence="17">
    <location>
        <position position="108"/>
    </location>
    <ligand>
        <name>Ca(2+)</name>
        <dbReference type="ChEBI" id="CHEBI:29108"/>
        <label>1</label>
    </ligand>
</feature>
<keyword evidence="12 17" id="KW-0408">Iron</keyword>
<gene>
    <name evidence="22" type="ORF">KC19_5G111400</name>
</gene>
<keyword evidence="14" id="KW-0325">Glycoprotein</keyword>
<dbReference type="PROSITE" id="PS00436">
    <property type="entry name" value="PEROXIDASE_2"/>
    <property type="match status" value="1"/>
</dbReference>
<dbReference type="PRINTS" id="PR00458">
    <property type="entry name" value="PEROXIDASE"/>
</dbReference>
<dbReference type="GO" id="GO:0006979">
    <property type="term" value="P:response to oxidative stress"/>
    <property type="evidence" value="ECO:0007669"/>
    <property type="project" value="UniProtKB-UniRule"/>
</dbReference>
<feature type="domain" description="Plant heme peroxidase family profile" evidence="21">
    <location>
        <begin position="57"/>
        <end position="354"/>
    </location>
</feature>
<feature type="disulfide bond" evidence="19">
    <location>
        <begin position="67"/>
        <end position="147"/>
    </location>
</feature>
<dbReference type="GO" id="GO:0140825">
    <property type="term" value="F:lactoperoxidase activity"/>
    <property type="evidence" value="ECO:0007669"/>
    <property type="project" value="UniProtKB-EC"/>
</dbReference>
<evidence type="ECO:0000256" key="7">
    <source>
        <dbReference type="ARBA" id="ARBA00022617"/>
    </source>
</evidence>
<feature type="disulfide bond" evidence="19">
    <location>
        <begin position="153"/>
        <end position="350"/>
    </location>
</feature>
<evidence type="ECO:0000256" key="18">
    <source>
        <dbReference type="PIRSR" id="PIRSR600823-4"/>
    </source>
</evidence>
<evidence type="ECO:0000256" key="15">
    <source>
        <dbReference type="PIRSR" id="PIRSR600823-1"/>
    </source>
</evidence>
<comment type="cofactor">
    <cofactor evidence="17 20">
        <name>heme b</name>
        <dbReference type="ChEBI" id="CHEBI:60344"/>
    </cofactor>
    <text evidence="17 20">Binds 1 heme b (iron(II)-protoporphyrin IX) group per subunit.</text>
</comment>
<organism evidence="22 23">
    <name type="scientific">Ceratodon purpureus</name>
    <name type="common">Fire moss</name>
    <name type="synonym">Dicranum purpureum</name>
    <dbReference type="NCBI Taxonomy" id="3225"/>
    <lineage>
        <taxon>Eukaryota</taxon>
        <taxon>Viridiplantae</taxon>
        <taxon>Streptophyta</taxon>
        <taxon>Embryophyta</taxon>
        <taxon>Bryophyta</taxon>
        <taxon>Bryophytina</taxon>
        <taxon>Bryopsida</taxon>
        <taxon>Dicranidae</taxon>
        <taxon>Pseudoditrichales</taxon>
        <taxon>Ditrichaceae</taxon>
        <taxon>Ceratodon</taxon>
    </lineage>
</organism>
<keyword evidence="23" id="KW-1185">Reference proteome</keyword>
<evidence type="ECO:0000256" key="2">
    <source>
        <dbReference type="ARBA" id="ARBA00002322"/>
    </source>
</evidence>
<sequence length="374" mass="40889">MDFTLDKLLINARIGCLLIPAQKTPEVGFCYRAMAGAMMGLMFTVALVVMSSCTEGQLTNFFYEESCPELFAIVKAEVQKAVSVEKRMAASLVRLHFHDCFVQGCDGSILLDNATGIETEKDALANVNSARGFEVIDTIKAALEEACPNTVSCADILAIASRDSAYEVGLSHEYPVFFGRRDSLNASVAEANKNLPSPRSVYAELKQNFSFQGLDEHDLIALSGAHTIGRVRCQLVNLFLNDTDSDPAFKDALRKACPQNNTELAMEVLQNLDATSPDVFDNGYYKNLRKRQGIIRSDQTLWSTPGPNVVIVDAFAKSKVAFNIQYAISSIKMGNIRPLTGTQGEIRTNCRKRNSDADNSLVTVEKLADSGVVS</sequence>
<dbReference type="PANTHER" id="PTHR31388:SF5">
    <property type="entry name" value="PEROXIDASE"/>
    <property type="match status" value="1"/>
</dbReference>
<dbReference type="InterPro" id="IPR033905">
    <property type="entry name" value="Secretory_peroxidase"/>
</dbReference>
<dbReference type="PROSITE" id="PS50873">
    <property type="entry name" value="PEROXIDASE_4"/>
    <property type="match status" value="1"/>
</dbReference>
<feature type="disulfide bond" evidence="19">
    <location>
        <begin position="100"/>
        <end position="105"/>
    </location>
</feature>
<evidence type="ECO:0000256" key="6">
    <source>
        <dbReference type="ARBA" id="ARBA00022559"/>
    </source>
</evidence>
<evidence type="ECO:0000256" key="3">
    <source>
        <dbReference type="ARBA" id="ARBA00004613"/>
    </source>
</evidence>
<evidence type="ECO:0000256" key="10">
    <source>
        <dbReference type="ARBA" id="ARBA00022837"/>
    </source>
</evidence>
<dbReference type="InterPro" id="IPR010255">
    <property type="entry name" value="Haem_peroxidase_sf"/>
</dbReference>
<dbReference type="Gene3D" id="1.10.420.10">
    <property type="entry name" value="Peroxidase, domain 2"/>
    <property type="match status" value="1"/>
</dbReference>
<evidence type="ECO:0000256" key="13">
    <source>
        <dbReference type="ARBA" id="ARBA00023157"/>
    </source>
</evidence>
<feature type="active site" description="Proton acceptor" evidence="15">
    <location>
        <position position="98"/>
    </location>
</feature>
<evidence type="ECO:0000256" key="17">
    <source>
        <dbReference type="PIRSR" id="PIRSR600823-3"/>
    </source>
</evidence>
<keyword evidence="13 19" id="KW-1015">Disulfide bond</keyword>
<keyword evidence="10 17" id="KW-0106">Calcium</keyword>
<evidence type="ECO:0000259" key="21">
    <source>
        <dbReference type="PROSITE" id="PS50873"/>
    </source>
</evidence>
<feature type="binding site" evidence="17">
    <location>
        <position position="227"/>
    </location>
    <ligand>
        <name>Ca(2+)</name>
        <dbReference type="ChEBI" id="CHEBI:29108"/>
        <label>2</label>
    </ligand>
</feature>
<comment type="cofactor">
    <cofactor evidence="17 20">
        <name>Ca(2+)</name>
        <dbReference type="ChEBI" id="CHEBI:29108"/>
    </cofactor>
    <text evidence="17 20">Binds 2 calcium ions per subunit.</text>
</comment>
<accession>A0A8T0I088</accession>
<dbReference type="InterPro" id="IPR000823">
    <property type="entry name" value="Peroxidase_pln"/>
</dbReference>
<dbReference type="Proteomes" id="UP000822688">
    <property type="component" value="Chromosome 5"/>
</dbReference>
<feature type="binding site" evidence="17">
    <location>
        <position position="273"/>
    </location>
    <ligand>
        <name>Ca(2+)</name>
        <dbReference type="ChEBI" id="CHEBI:29108"/>
        <label>2</label>
    </ligand>
</feature>
<dbReference type="PROSITE" id="PS00435">
    <property type="entry name" value="PEROXIDASE_1"/>
    <property type="match status" value="1"/>
</dbReference>
<feature type="binding site" evidence="17">
    <location>
        <position position="281"/>
    </location>
    <ligand>
        <name>Ca(2+)</name>
        <dbReference type="ChEBI" id="CHEBI:29108"/>
        <label>2</label>
    </ligand>
</feature>
<evidence type="ECO:0000256" key="11">
    <source>
        <dbReference type="ARBA" id="ARBA00023002"/>
    </source>
</evidence>
<evidence type="ECO:0000256" key="4">
    <source>
        <dbReference type="ARBA" id="ARBA00006873"/>
    </source>
</evidence>
<feature type="disulfide bond" evidence="19">
    <location>
        <begin position="233"/>
        <end position="257"/>
    </location>
</feature>
<keyword evidence="20" id="KW-0376">Hydrogen peroxide</keyword>
<evidence type="ECO:0000313" key="22">
    <source>
        <dbReference type="EMBL" id="KAG0576834.1"/>
    </source>
</evidence>
<keyword evidence="7 20" id="KW-0349">Heme</keyword>
<evidence type="ECO:0000256" key="1">
    <source>
        <dbReference type="ARBA" id="ARBA00000189"/>
    </source>
</evidence>
<proteinExistence type="inferred from homology"/>
<keyword evidence="11 20" id="KW-0560">Oxidoreductase</keyword>
<comment type="caution">
    <text evidence="22">The sequence shown here is derived from an EMBL/GenBank/DDBJ whole genome shotgun (WGS) entry which is preliminary data.</text>
</comment>
<evidence type="ECO:0000256" key="12">
    <source>
        <dbReference type="ARBA" id="ARBA00023004"/>
    </source>
</evidence>
<evidence type="ECO:0000256" key="14">
    <source>
        <dbReference type="ARBA" id="ARBA00023180"/>
    </source>
</evidence>
<dbReference type="PRINTS" id="PR00461">
    <property type="entry name" value="PLPEROXIDASE"/>
</dbReference>
<evidence type="ECO:0000256" key="9">
    <source>
        <dbReference type="ARBA" id="ARBA00022729"/>
    </source>
</evidence>
<feature type="site" description="Transition state stabilizer" evidence="18">
    <location>
        <position position="94"/>
    </location>
</feature>
<feature type="binding site" evidence="17">
    <location>
        <position position="102"/>
    </location>
    <ligand>
        <name>Ca(2+)</name>
        <dbReference type="ChEBI" id="CHEBI:29108"/>
        <label>1</label>
    </ligand>
</feature>
<dbReference type="SUPFAM" id="SSF48113">
    <property type="entry name" value="Heme-dependent peroxidases"/>
    <property type="match status" value="1"/>
</dbReference>
<keyword evidence="9" id="KW-0732">Signal</keyword>
<evidence type="ECO:0000256" key="16">
    <source>
        <dbReference type="PIRSR" id="PIRSR600823-2"/>
    </source>
</evidence>
<feature type="binding site" evidence="17">
    <location>
        <position position="120"/>
    </location>
    <ligand>
        <name>Ca(2+)</name>
        <dbReference type="ChEBI" id="CHEBI:29108"/>
        <label>1</label>
    </ligand>
</feature>
<keyword evidence="6 20" id="KW-0575">Peroxidase</keyword>
<dbReference type="GO" id="GO:0005576">
    <property type="term" value="C:extracellular region"/>
    <property type="evidence" value="ECO:0007669"/>
    <property type="project" value="UniProtKB-SubCell"/>
</dbReference>
<dbReference type="CDD" id="cd00693">
    <property type="entry name" value="secretory_peroxidase"/>
    <property type="match status" value="1"/>
</dbReference>
<dbReference type="EMBL" id="CM026425">
    <property type="protein sequence ID" value="KAG0576834.1"/>
    <property type="molecule type" value="Genomic_DNA"/>
</dbReference>
<feature type="binding site" evidence="16">
    <location>
        <position position="196"/>
    </location>
    <ligand>
        <name>substrate</name>
    </ligand>
</feature>
<feature type="binding site" description="axial binding residue" evidence="17">
    <location>
        <position position="226"/>
    </location>
    <ligand>
        <name>heme b</name>
        <dbReference type="ChEBI" id="CHEBI:60344"/>
    </ligand>
    <ligandPart>
        <name>Fe</name>
        <dbReference type="ChEBI" id="CHEBI:18248"/>
    </ligandPart>
</feature>
<evidence type="ECO:0000256" key="20">
    <source>
        <dbReference type="RuleBase" id="RU362060"/>
    </source>
</evidence>
<dbReference type="GO" id="GO:0020037">
    <property type="term" value="F:heme binding"/>
    <property type="evidence" value="ECO:0007669"/>
    <property type="project" value="UniProtKB-UniRule"/>
</dbReference>
<comment type="similarity">
    <text evidence="4">Belongs to the peroxidase family. Ascorbate peroxidase subfamily.</text>
</comment>